<reference evidence="1 2" key="1">
    <citation type="submission" date="2019-04" db="EMBL/GenBank/DDBJ databases">
        <title>Genome of a novel bacterium Candidatus Jettenia ecosi reconstructed from metagenome of an anammox bioreactor.</title>
        <authorList>
            <person name="Mardanov A.V."/>
            <person name="Beletsky A.V."/>
            <person name="Ravin N.V."/>
            <person name="Botchkova E.A."/>
            <person name="Litti Y.V."/>
            <person name="Nozhevnikova A.N."/>
        </authorList>
    </citation>
    <scope>NUCLEOTIDE SEQUENCE [LARGE SCALE GENOMIC DNA]</scope>
    <source>
        <strain evidence="1">J2</strain>
    </source>
</reference>
<proteinExistence type="predicted"/>
<protein>
    <submittedName>
        <fullName evidence="1">Uncharacterized protein</fullName>
    </submittedName>
</protein>
<evidence type="ECO:0000313" key="1">
    <source>
        <dbReference type="EMBL" id="TLD41472.1"/>
    </source>
</evidence>
<comment type="caution">
    <text evidence="1">The sequence shown here is derived from an EMBL/GenBank/DDBJ whole genome shotgun (WGS) entry which is preliminary data.</text>
</comment>
<name>A0A533Q9Y9_9BACT</name>
<evidence type="ECO:0000313" key="2">
    <source>
        <dbReference type="Proteomes" id="UP000319783"/>
    </source>
</evidence>
<dbReference type="Proteomes" id="UP000319783">
    <property type="component" value="Unassembled WGS sequence"/>
</dbReference>
<gene>
    <name evidence="1" type="ORF">JETT_2268</name>
</gene>
<organism evidence="1 2">
    <name type="scientific">Candidatus Jettenia ecosi</name>
    <dbReference type="NCBI Taxonomy" id="2494326"/>
    <lineage>
        <taxon>Bacteria</taxon>
        <taxon>Pseudomonadati</taxon>
        <taxon>Planctomycetota</taxon>
        <taxon>Candidatus Brocadiia</taxon>
        <taxon>Candidatus Brocadiales</taxon>
        <taxon>Candidatus Brocadiaceae</taxon>
        <taxon>Candidatus Jettenia</taxon>
    </lineage>
</organism>
<accession>A0A533Q9Y9</accession>
<sequence>MTLILSSCSEVTIDEMWTLGASFITVSLNSVVPGEPGKEQE</sequence>
<dbReference type="AlphaFoldDB" id="A0A533Q9Y9"/>
<dbReference type="EMBL" id="SULG01000047">
    <property type="protein sequence ID" value="TLD41472.1"/>
    <property type="molecule type" value="Genomic_DNA"/>
</dbReference>